<comment type="caution">
    <text evidence="3">The sequence shown here is derived from an EMBL/GenBank/DDBJ whole genome shotgun (WGS) entry which is preliminary data.</text>
</comment>
<reference evidence="3" key="2">
    <citation type="submission" date="2023-06" db="EMBL/GenBank/DDBJ databases">
        <authorList>
            <consortium name="Lawrence Berkeley National Laboratory"/>
            <person name="Haridas S."/>
            <person name="Hensen N."/>
            <person name="Bonometti L."/>
            <person name="Westerberg I."/>
            <person name="Brannstrom I.O."/>
            <person name="Guillou S."/>
            <person name="Cros-Aarteil S."/>
            <person name="Calhoun S."/>
            <person name="Kuo A."/>
            <person name="Mondo S."/>
            <person name="Pangilinan J."/>
            <person name="Riley R."/>
            <person name="Labutti K."/>
            <person name="Andreopoulos B."/>
            <person name="Lipzen A."/>
            <person name="Chen C."/>
            <person name="Yanf M."/>
            <person name="Daum C."/>
            <person name="Ng V."/>
            <person name="Clum A."/>
            <person name="Steindorff A."/>
            <person name="Ohm R."/>
            <person name="Martin F."/>
            <person name="Silar P."/>
            <person name="Natvig D."/>
            <person name="Lalanne C."/>
            <person name="Gautier V."/>
            <person name="Ament-Velasquez S.L."/>
            <person name="Kruys A."/>
            <person name="Hutchinson M.I."/>
            <person name="Powell A.J."/>
            <person name="Barry K."/>
            <person name="Miller A.N."/>
            <person name="Grigoriev I.V."/>
            <person name="Debuchy R."/>
            <person name="Gladieux P."/>
            <person name="Thoren M.H."/>
            <person name="Johannesson H."/>
        </authorList>
    </citation>
    <scope>NUCLEOTIDE SEQUENCE</scope>
    <source>
        <strain evidence="3">CBS 955.72</strain>
    </source>
</reference>
<reference evidence="3" key="1">
    <citation type="journal article" date="2023" name="Mol. Phylogenet. Evol.">
        <title>Genome-scale phylogeny and comparative genomics of the fungal order Sordariales.</title>
        <authorList>
            <person name="Hensen N."/>
            <person name="Bonometti L."/>
            <person name="Westerberg I."/>
            <person name="Brannstrom I.O."/>
            <person name="Guillou S."/>
            <person name="Cros-Aarteil S."/>
            <person name="Calhoun S."/>
            <person name="Haridas S."/>
            <person name="Kuo A."/>
            <person name="Mondo S."/>
            <person name="Pangilinan J."/>
            <person name="Riley R."/>
            <person name="LaButti K."/>
            <person name="Andreopoulos B."/>
            <person name="Lipzen A."/>
            <person name="Chen C."/>
            <person name="Yan M."/>
            <person name="Daum C."/>
            <person name="Ng V."/>
            <person name="Clum A."/>
            <person name="Steindorff A."/>
            <person name="Ohm R.A."/>
            <person name="Martin F."/>
            <person name="Silar P."/>
            <person name="Natvig D.O."/>
            <person name="Lalanne C."/>
            <person name="Gautier V."/>
            <person name="Ament-Velasquez S.L."/>
            <person name="Kruys A."/>
            <person name="Hutchinson M.I."/>
            <person name="Powell A.J."/>
            <person name="Barry K."/>
            <person name="Miller A.N."/>
            <person name="Grigoriev I.V."/>
            <person name="Debuchy R."/>
            <person name="Gladieux P."/>
            <person name="Hiltunen Thoren M."/>
            <person name="Johannesson H."/>
        </authorList>
    </citation>
    <scope>NUCLEOTIDE SEQUENCE</scope>
    <source>
        <strain evidence="3">CBS 955.72</strain>
    </source>
</reference>
<keyword evidence="4" id="KW-1185">Reference proteome</keyword>
<evidence type="ECO:0000313" key="4">
    <source>
        <dbReference type="Proteomes" id="UP001275084"/>
    </source>
</evidence>
<evidence type="ECO:0000256" key="2">
    <source>
        <dbReference type="SAM" id="MobiDB-lite"/>
    </source>
</evidence>
<feature type="region of interest" description="Disordered" evidence="2">
    <location>
        <begin position="1"/>
        <end position="32"/>
    </location>
</feature>
<keyword evidence="1" id="KW-0175">Coiled coil</keyword>
<feature type="coiled-coil region" evidence="1">
    <location>
        <begin position="83"/>
        <end position="110"/>
    </location>
</feature>
<dbReference type="Proteomes" id="UP001275084">
    <property type="component" value="Unassembled WGS sequence"/>
</dbReference>
<protein>
    <submittedName>
        <fullName evidence="3">Uncharacterized protein</fullName>
    </submittedName>
</protein>
<dbReference type="AlphaFoldDB" id="A0AAJ0MF38"/>
<name>A0AAJ0MF38_9PEZI</name>
<evidence type="ECO:0000313" key="3">
    <source>
        <dbReference type="EMBL" id="KAK3356339.1"/>
    </source>
</evidence>
<organism evidence="3 4">
    <name type="scientific">Lasiosphaeria hispida</name>
    <dbReference type="NCBI Taxonomy" id="260671"/>
    <lineage>
        <taxon>Eukaryota</taxon>
        <taxon>Fungi</taxon>
        <taxon>Dikarya</taxon>
        <taxon>Ascomycota</taxon>
        <taxon>Pezizomycotina</taxon>
        <taxon>Sordariomycetes</taxon>
        <taxon>Sordariomycetidae</taxon>
        <taxon>Sordariales</taxon>
        <taxon>Lasiosphaeriaceae</taxon>
        <taxon>Lasiosphaeria</taxon>
    </lineage>
</organism>
<gene>
    <name evidence="3" type="ORF">B0T25DRAFT_536541</name>
</gene>
<dbReference type="EMBL" id="JAUIQD010000003">
    <property type="protein sequence ID" value="KAK3356339.1"/>
    <property type="molecule type" value="Genomic_DNA"/>
</dbReference>
<evidence type="ECO:0000256" key="1">
    <source>
        <dbReference type="SAM" id="Coils"/>
    </source>
</evidence>
<feature type="region of interest" description="Disordered" evidence="2">
    <location>
        <begin position="51"/>
        <end position="77"/>
    </location>
</feature>
<proteinExistence type="predicted"/>
<accession>A0AAJ0MF38</accession>
<sequence>MVSSDSTALCAQPKPASMGKMGLDDGSPDILPNLQQFPDLPYMYVPYLADTGGDAEPNPTPHATSSTEPMPDGDLPPIKSLSYPQRVKILQELQAELKSLEKELHHFLLAENSRWNQWHRSQKDLAGWQAELTSSRFGWWKKKWARFRYSESSRSIYSFNLHNYNWWGKYLEAKNKQYVLKAKAGRRLRELDKMDKAEEERRLRGLAGWTK</sequence>